<evidence type="ECO:0000313" key="4">
    <source>
        <dbReference type="Proteomes" id="UP000321429"/>
    </source>
</evidence>
<reference evidence="1 4" key="2">
    <citation type="submission" date="2019-07" db="EMBL/GenBank/DDBJ databases">
        <title>Whole genome shotgun sequence of Lactobacillus siliginis NBRC 101315.</title>
        <authorList>
            <person name="Hosoyama A."/>
            <person name="Uohara A."/>
            <person name="Ohji S."/>
            <person name="Ichikawa N."/>
        </authorList>
    </citation>
    <scope>NUCLEOTIDE SEQUENCE [LARGE SCALE GENOMIC DNA]</scope>
    <source>
        <strain evidence="1 4">NBRC 101315</strain>
    </source>
</reference>
<dbReference type="STRING" id="348151.IV55_GL001105"/>
<organism evidence="2 3">
    <name type="scientific">Furfurilactobacillus siliginis</name>
    <dbReference type="NCBI Taxonomy" id="348151"/>
    <lineage>
        <taxon>Bacteria</taxon>
        <taxon>Bacillati</taxon>
        <taxon>Bacillota</taxon>
        <taxon>Bacilli</taxon>
        <taxon>Lactobacillales</taxon>
        <taxon>Lactobacillaceae</taxon>
        <taxon>Furfurilactobacillus</taxon>
    </lineage>
</organism>
<proteinExistence type="predicted"/>
<name>A0A0R2LBZ9_9LACO</name>
<dbReference type="OrthoDB" id="2304505at2"/>
<dbReference type="RefSeq" id="WP_057809167.1">
    <property type="nucleotide sequence ID" value="NZ_BJUD01000030.1"/>
</dbReference>
<comment type="caution">
    <text evidence="2">The sequence shown here is derived from an EMBL/GenBank/DDBJ whole genome shotgun (WGS) entry which is preliminary data.</text>
</comment>
<dbReference type="Proteomes" id="UP000051139">
    <property type="component" value="Unassembled WGS sequence"/>
</dbReference>
<dbReference type="Proteomes" id="UP000321429">
    <property type="component" value="Unassembled WGS sequence"/>
</dbReference>
<dbReference type="Gene3D" id="3.40.630.30">
    <property type="match status" value="1"/>
</dbReference>
<reference evidence="2 3" key="1">
    <citation type="journal article" date="2015" name="Genome Announc.">
        <title>Expanding the biotechnology potential of lactobacilli through comparative genomics of 213 strains and associated genera.</title>
        <authorList>
            <person name="Sun Z."/>
            <person name="Harris H.M."/>
            <person name="McCann A."/>
            <person name="Guo C."/>
            <person name="Argimon S."/>
            <person name="Zhang W."/>
            <person name="Yang X."/>
            <person name="Jeffery I.B."/>
            <person name="Cooney J.C."/>
            <person name="Kagawa T.F."/>
            <person name="Liu W."/>
            <person name="Song Y."/>
            <person name="Salvetti E."/>
            <person name="Wrobel A."/>
            <person name="Rasinkangas P."/>
            <person name="Parkhill J."/>
            <person name="Rea M.C."/>
            <person name="O'Sullivan O."/>
            <person name="Ritari J."/>
            <person name="Douillard F.P."/>
            <person name="Paul Ross R."/>
            <person name="Yang R."/>
            <person name="Briner A.E."/>
            <person name="Felis G.E."/>
            <person name="de Vos W.M."/>
            <person name="Barrangou R."/>
            <person name="Klaenhammer T.R."/>
            <person name="Caufield P.W."/>
            <person name="Cui Y."/>
            <person name="Zhang H."/>
            <person name="O'Toole P.W."/>
        </authorList>
    </citation>
    <scope>NUCLEOTIDE SEQUENCE [LARGE SCALE GENOMIC DNA]</scope>
    <source>
        <strain evidence="2 3">DSM 22696</strain>
    </source>
</reference>
<evidence type="ECO:0000313" key="3">
    <source>
        <dbReference type="Proteomes" id="UP000051139"/>
    </source>
</evidence>
<accession>A0A0R2LBZ9</accession>
<gene>
    <name evidence="2" type="ORF">IV55_GL001105</name>
    <name evidence="1" type="ORF">LSI01_13880</name>
</gene>
<dbReference type="PATRIC" id="fig|348151.3.peg.1134"/>
<sequence>MTLTVRPLTEADTNLVIMYAAAERDDQFKYFAAANPDLSFAVVDENERVAGFITSWQNRFHPTVQQIRIILSPEHVPVTATMDALLLRERQQLAQLAITRPLATMLWEPQTNKQNYFASHGFQTIRKTWLPDLWLDQLPTAATIAPSNVVPLRFLWEDVDKKTAAIQLLQHHYELTHTRNPPRELSVEEWAAMIENQHVLLDWSLAMVSTNRVVALSFVFPGGPTSLDFGWLTDINNDATNVIDLLQIQLQLLKRTQIRSIYGELDNTDPVAMKVKEKFPWSPAPAWLSMMES</sequence>
<dbReference type="EMBL" id="JQCB01000003">
    <property type="protein sequence ID" value="KRN96586.1"/>
    <property type="molecule type" value="Genomic_DNA"/>
</dbReference>
<keyword evidence="3" id="KW-1185">Reference proteome</keyword>
<evidence type="ECO:0000313" key="1">
    <source>
        <dbReference type="EMBL" id="GEK29077.1"/>
    </source>
</evidence>
<evidence type="ECO:0000313" key="2">
    <source>
        <dbReference type="EMBL" id="KRN96586.1"/>
    </source>
</evidence>
<protein>
    <recommendedName>
        <fullName evidence="5">N-acetyltransferase domain-containing protein</fullName>
    </recommendedName>
</protein>
<dbReference type="AlphaFoldDB" id="A0A0R2LBZ9"/>
<evidence type="ECO:0008006" key="5">
    <source>
        <dbReference type="Google" id="ProtNLM"/>
    </source>
</evidence>
<dbReference type="EMBL" id="BJUD01000030">
    <property type="protein sequence ID" value="GEK29077.1"/>
    <property type="molecule type" value="Genomic_DNA"/>
</dbReference>